<dbReference type="Gene3D" id="3.30.70.2740">
    <property type="match status" value="1"/>
</dbReference>
<dbReference type="InterPro" id="IPR036318">
    <property type="entry name" value="FAD-bd_PCMH-like_sf"/>
</dbReference>
<protein>
    <submittedName>
        <fullName evidence="5">FAD-binding oxidoreductase</fullName>
    </submittedName>
</protein>
<dbReference type="Gene3D" id="3.30.465.10">
    <property type="match status" value="1"/>
</dbReference>
<dbReference type="Gene3D" id="1.10.45.10">
    <property type="entry name" value="Vanillyl-alcohol Oxidase, Chain A, domain 4"/>
    <property type="match status" value="1"/>
</dbReference>
<dbReference type="RefSeq" id="WP_263047082.1">
    <property type="nucleotide sequence ID" value="NZ_CP106738.1"/>
</dbReference>
<dbReference type="EMBL" id="CP106738">
    <property type="protein sequence ID" value="UXX82048.1"/>
    <property type="molecule type" value="Genomic_DNA"/>
</dbReference>
<dbReference type="PANTHER" id="PTHR43716">
    <property type="entry name" value="D-2-HYDROXYGLUTARATE DEHYDROGENASE, MITOCHONDRIAL"/>
    <property type="match status" value="1"/>
</dbReference>
<dbReference type="PANTHER" id="PTHR43716:SF2">
    <property type="entry name" value="BLL6224 PROTEIN"/>
    <property type="match status" value="1"/>
</dbReference>
<proteinExistence type="inferred from homology"/>
<evidence type="ECO:0000256" key="3">
    <source>
        <dbReference type="ARBA" id="ARBA00022827"/>
    </source>
</evidence>
<evidence type="ECO:0000313" key="5">
    <source>
        <dbReference type="EMBL" id="UXX82048.1"/>
    </source>
</evidence>
<keyword evidence="6" id="KW-1185">Reference proteome</keyword>
<dbReference type="InterPro" id="IPR016171">
    <property type="entry name" value="Vanillyl_alc_oxidase_C-sub2"/>
</dbReference>
<sequence>MQDRGEILLHRLRGIVGDAGVLSDTAEMAAYGTDWRDMFHGRPLCVVCPATTGEVAQAVAACATLGEGIVPQGGNTGLAGGATPDDSGTQVIISLDRMNAIRRIDPIGMTVEVEAGAILQTVKDAVADKNRLLPISLAAEGSAQIGGLIATNAGGVDVLRYGMTRALVLGLEVVLPDGQILRHLRHLRKDNAGYDLKQLFIGSEGSLGIVTAAVLRLVPQVRHRATAMIAVPNISAAIRLYERAQTEMGEALSAFELISGAGLDLVAEHMGRSAPIQGADWCLLIEAGSSLSGLREACETLLETAFNEGWATDGVLAESEAQADALWALRESLTEAEAKAGGAIKHDISVPITAIDGFLRDAGDMLADIAPQARLNVFGHLGDGNLHYNVMNVTEGDAGRVNAGVHDVITRHSGSISAEHGLGQYRVSEWARLTDPVERALSRQLKDTLDVHGVMNPGKVVPIMREAHD</sequence>
<name>A0ABY6DAH4_9RHOB</name>
<dbReference type="InterPro" id="IPR016169">
    <property type="entry name" value="FAD-bd_PCMH_sub2"/>
</dbReference>
<dbReference type="InterPro" id="IPR016166">
    <property type="entry name" value="FAD-bd_PCMH"/>
</dbReference>
<evidence type="ECO:0000256" key="1">
    <source>
        <dbReference type="ARBA" id="ARBA00008000"/>
    </source>
</evidence>
<gene>
    <name evidence="5" type="ORF">N7U68_13130</name>
</gene>
<feature type="domain" description="FAD-binding PCMH-type" evidence="4">
    <location>
        <begin position="39"/>
        <end position="220"/>
    </location>
</feature>
<keyword evidence="3" id="KW-0274">FAD</keyword>
<dbReference type="InterPro" id="IPR004113">
    <property type="entry name" value="FAD-bd_oxidored_4_C"/>
</dbReference>
<dbReference type="InterPro" id="IPR051264">
    <property type="entry name" value="FAD-oxidored/transferase_4"/>
</dbReference>
<keyword evidence="2" id="KW-0285">Flavoprotein</keyword>
<dbReference type="Gene3D" id="3.30.70.2190">
    <property type="match status" value="1"/>
</dbReference>
<dbReference type="Proteomes" id="UP001064087">
    <property type="component" value="Chromosome"/>
</dbReference>
<evidence type="ECO:0000259" key="4">
    <source>
        <dbReference type="PROSITE" id="PS51387"/>
    </source>
</evidence>
<evidence type="ECO:0000256" key="2">
    <source>
        <dbReference type="ARBA" id="ARBA00022630"/>
    </source>
</evidence>
<dbReference type="InterPro" id="IPR016167">
    <property type="entry name" value="FAD-bd_PCMH_sub1"/>
</dbReference>
<dbReference type="SUPFAM" id="SSF55103">
    <property type="entry name" value="FAD-linked oxidases, C-terminal domain"/>
    <property type="match status" value="1"/>
</dbReference>
<reference evidence="5" key="1">
    <citation type="submission" date="2022-10" db="EMBL/GenBank/DDBJ databases">
        <title>Roseovarius pelagicus sp. nov., isolated from Arctic seawater.</title>
        <authorList>
            <person name="Hong Y.W."/>
            <person name="Hwang C.Y."/>
        </authorList>
    </citation>
    <scope>NUCLEOTIDE SEQUENCE</scope>
    <source>
        <strain evidence="5">HL-MP18</strain>
    </source>
</reference>
<dbReference type="PROSITE" id="PS51387">
    <property type="entry name" value="FAD_PCMH"/>
    <property type="match status" value="1"/>
</dbReference>
<evidence type="ECO:0000313" key="6">
    <source>
        <dbReference type="Proteomes" id="UP001064087"/>
    </source>
</evidence>
<dbReference type="InterPro" id="IPR006094">
    <property type="entry name" value="Oxid_FAD_bind_N"/>
</dbReference>
<dbReference type="InterPro" id="IPR016164">
    <property type="entry name" value="FAD-linked_Oxase-like_C"/>
</dbReference>
<dbReference type="Pfam" id="PF01565">
    <property type="entry name" value="FAD_binding_4"/>
    <property type="match status" value="1"/>
</dbReference>
<dbReference type="SUPFAM" id="SSF56176">
    <property type="entry name" value="FAD-binding/transporter-associated domain-like"/>
    <property type="match status" value="1"/>
</dbReference>
<accession>A0ABY6DAH4</accession>
<organism evidence="5 6">
    <name type="scientific">Roseovarius pelagicus</name>
    <dbReference type="NCBI Taxonomy" id="2980108"/>
    <lineage>
        <taxon>Bacteria</taxon>
        <taxon>Pseudomonadati</taxon>
        <taxon>Pseudomonadota</taxon>
        <taxon>Alphaproteobacteria</taxon>
        <taxon>Rhodobacterales</taxon>
        <taxon>Roseobacteraceae</taxon>
        <taxon>Roseovarius</taxon>
    </lineage>
</organism>
<dbReference type="Pfam" id="PF02913">
    <property type="entry name" value="FAD-oxidase_C"/>
    <property type="match status" value="1"/>
</dbReference>
<comment type="similarity">
    <text evidence="1">Belongs to the FAD-binding oxidoreductase/transferase type 4 family.</text>
</comment>
<dbReference type="Gene3D" id="3.30.43.10">
    <property type="entry name" value="Uridine Diphospho-n-acetylenolpyruvylglucosamine Reductase, domain 2"/>
    <property type="match status" value="1"/>
</dbReference>